<keyword evidence="2" id="KW-1003">Cell membrane</keyword>
<dbReference type="InterPro" id="IPR051449">
    <property type="entry name" value="ABC-2_transporter_component"/>
</dbReference>
<keyword evidence="5 6" id="KW-0472">Membrane</keyword>
<feature type="transmembrane region" description="Helical" evidence="6">
    <location>
        <begin position="233"/>
        <end position="258"/>
    </location>
</feature>
<dbReference type="GO" id="GO:0005886">
    <property type="term" value="C:plasma membrane"/>
    <property type="evidence" value="ECO:0007669"/>
    <property type="project" value="UniProtKB-SubCell"/>
</dbReference>
<dbReference type="GO" id="GO:0140359">
    <property type="term" value="F:ABC-type transporter activity"/>
    <property type="evidence" value="ECO:0007669"/>
    <property type="project" value="InterPro"/>
</dbReference>
<reference evidence="8 9" key="1">
    <citation type="submission" date="2011-12" db="EMBL/GenBank/DDBJ databases">
        <title>Whole genome shotgun sequence of Arthrobacter globiformis NBRC 12137.</title>
        <authorList>
            <person name="Miyazawa S."/>
            <person name="Hosoyama A."/>
            <person name="Tsuchikane K."/>
            <person name="Katsumata H."/>
            <person name="Yamazaki S."/>
            <person name="Fujita N."/>
        </authorList>
    </citation>
    <scope>NUCLEOTIDE SEQUENCE [LARGE SCALE GENOMIC DNA]</scope>
    <source>
        <strain evidence="8 9">NBRC 12137</strain>
    </source>
</reference>
<evidence type="ECO:0000256" key="1">
    <source>
        <dbReference type="ARBA" id="ARBA00004651"/>
    </source>
</evidence>
<dbReference type="Proteomes" id="UP000003828">
    <property type="component" value="Unassembled WGS sequence"/>
</dbReference>
<feature type="transmembrane region" description="Helical" evidence="6">
    <location>
        <begin position="278"/>
        <end position="301"/>
    </location>
</feature>
<dbReference type="PANTHER" id="PTHR30294:SF29">
    <property type="entry name" value="MULTIDRUG ABC TRANSPORTER PERMEASE YBHS-RELATED"/>
    <property type="match status" value="1"/>
</dbReference>
<dbReference type="OrthoDB" id="9777766at2"/>
<feature type="transmembrane region" description="Helical" evidence="6">
    <location>
        <begin position="368"/>
        <end position="390"/>
    </location>
</feature>
<evidence type="ECO:0000256" key="5">
    <source>
        <dbReference type="ARBA" id="ARBA00023136"/>
    </source>
</evidence>
<dbReference type="RefSeq" id="WP_003804008.1">
    <property type="nucleotide sequence ID" value="NZ_BAEG01000080.1"/>
</dbReference>
<feature type="transmembrane region" description="Helical" evidence="6">
    <location>
        <begin position="179"/>
        <end position="199"/>
    </location>
</feature>
<evidence type="ECO:0000313" key="8">
    <source>
        <dbReference type="EMBL" id="GAB14960.1"/>
    </source>
</evidence>
<accession>H0QQ59</accession>
<dbReference type="EMBL" id="BAEG01000080">
    <property type="protein sequence ID" value="GAB14960.1"/>
    <property type="molecule type" value="Genomic_DNA"/>
</dbReference>
<organism evidence="8 9">
    <name type="scientific">Arthrobacter globiformis (strain ATCC 8010 / DSM 20124 / JCM 1332 / NBRC 12137 / NCIMB 8907 / NRRL B-2979 / 168)</name>
    <dbReference type="NCBI Taxonomy" id="1077972"/>
    <lineage>
        <taxon>Bacteria</taxon>
        <taxon>Bacillati</taxon>
        <taxon>Actinomycetota</taxon>
        <taxon>Actinomycetes</taxon>
        <taxon>Micrococcales</taxon>
        <taxon>Micrococcaceae</taxon>
        <taxon>Arthrobacter</taxon>
    </lineage>
</organism>
<dbReference type="InterPro" id="IPR013525">
    <property type="entry name" value="ABC2_TM"/>
</dbReference>
<dbReference type="PANTHER" id="PTHR30294">
    <property type="entry name" value="MEMBRANE COMPONENT OF ABC TRANSPORTER YHHJ-RELATED"/>
    <property type="match status" value="1"/>
</dbReference>
<evidence type="ECO:0000256" key="3">
    <source>
        <dbReference type="ARBA" id="ARBA00022692"/>
    </source>
</evidence>
<evidence type="ECO:0000256" key="6">
    <source>
        <dbReference type="SAM" id="Phobius"/>
    </source>
</evidence>
<feature type="transmembrane region" description="Helical" evidence="6">
    <location>
        <begin position="338"/>
        <end position="356"/>
    </location>
</feature>
<evidence type="ECO:0000259" key="7">
    <source>
        <dbReference type="Pfam" id="PF12698"/>
    </source>
</evidence>
<gene>
    <name evidence="8" type="ORF">ARGLB_080_00240</name>
</gene>
<dbReference type="eggNOG" id="COG1668">
    <property type="taxonomic scope" value="Bacteria"/>
</dbReference>
<dbReference type="STRING" id="1077972.ARGLB_080_00240"/>
<feature type="transmembrane region" description="Helical" evidence="6">
    <location>
        <begin position="28"/>
        <end position="48"/>
    </location>
</feature>
<dbReference type="Pfam" id="PF12698">
    <property type="entry name" value="ABC2_membrane_3"/>
    <property type="match status" value="1"/>
</dbReference>
<evidence type="ECO:0000256" key="4">
    <source>
        <dbReference type="ARBA" id="ARBA00022989"/>
    </source>
</evidence>
<comment type="caution">
    <text evidence="8">The sequence shown here is derived from an EMBL/GenBank/DDBJ whole genome shotgun (WGS) entry which is preliminary data.</text>
</comment>
<keyword evidence="4 6" id="KW-1133">Transmembrane helix</keyword>
<keyword evidence="3 6" id="KW-0812">Transmembrane</keyword>
<feature type="transmembrane region" description="Helical" evidence="6">
    <location>
        <begin position="313"/>
        <end position="332"/>
    </location>
</feature>
<evidence type="ECO:0000256" key="2">
    <source>
        <dbReference type="ARBA" id="ARBA00022475"/>
    </source>
</evidence>
<sequence>MARTAFKQHNLGTVVGFEFMRTIKKRGFVIATLAIPVVFAIIFALVYASNSSTSANADAQKNSALTFTYTDASGLIPAPLAQAIGGSLTSDPDAALESVKNGSSEAYFAYPADPGTEPVKVYGADKGMFENGKYEAVAKHLLVTAAQSRVNSPEVTAALSGGVKFDAETYRDGRVSGGIGSVIPPLLFLVIFYVSIILLSNQMLNSTLEEKENRVTEMILTTLNPTTLVTGKIISLFAVGLLQIAVFLTPIAVGYFLFRDSVSLPDVDLSSLVFEPVPMITGALLLLGGFTLFTGVLVAIGAVMPSAKEAGTIFGPLMALIFVPFYAVSLIISDPTALIVQVFTYFPLTAPVTALLRNGFGTLGAGESAIVIAEIFIAGILILRLAVHLFRYGSIEYGRKLSIAGTFRRKELMAK</sequence>
<keyword evidence="9" id="KW-1185">Reference proteome</keyword>
<comment type="subcellular location">
    <subcellularLocation>
        <location evidence="1">Cell membrane</location>
        <topology evidence="1">Multi-pass membrane protein</topology>
    </subcellularLocation>
</comment>
<dbReference type="AlphaFoldDB" id="H0QQ59"/>
<feature type="domain" description="ABC-2 type transporter transmembrane" evidence="7">
    <location>
        <begin position="26"/>
        <end position="383"/>
    </location>
</feature>
<proteinExistence type="predicted"/>
<name>H0QQ59_ARTG1</name>
<evidence type="ECO:0000313" key="9">
    <source>
        <dbReference type="Proteomes" id="UP000003828"/>
    </source>
</evidence>
<protein>
    <submittedName>
        <fullName evidence="8">ABC transporter permease protein</fullName>
    </submittedName>
</protein>